<evidence type="ECO:0000259" key="8">
    <source>
        <dbReference type="Pfam" id="PF02518"/>
    </source>
</evidence>
<dbReference type="Gene3D" id="1.20.5.1930">
    <property type="match status" value="1"/>
</dbReference>
<dbReference type="PANTHER" id="PTHR24421">
    <property type="entry name" value="NITRATE/NITRITE SENSOR PROTEIN NARX-RELATED"/>
    <property type="match status" value="1"/>
</dbReference>
<dbReference type="Gene3D" id="3.30.565.10">
    <property type="entry name" value="Histidine kinase-like ATPase, C-terminal domain"/>
    <property type="match status" value="1"/>
</dbReference>
<keyword evidence="3" id="KW-0808">Transferase</keyword>
<dbReference type="Pfam" id="PF02518">
    <property type="entry name" value="HATPase_c"/>
    <property type="match status" value="1"/>
</dbReference>
<dbReference type="Proteomes" id="UP000682134">
    <property type="component" value="Unassembled WGS sequence"/>
</dbReference>
<dbReference type="SUPFAM" id="SSF55874">
    <property type="entry name" value="ATPase domain of HSP90 chaperone/DNA topoisomerase II/histidine kinase"/>
    <property type="match status" value="1"/>
</dbReference>
<protein>
    <recommendedName>
        <fullName evidence="2">histidine kinase</fullName>
        <ecNumber evidence="2">2.7.13.3</ecNumber>
    </recommendedName>
</protein>
<feature type="coiled-coil region" evidence="6">
    <location>
        <begin position="146"/>
        <end position="180"/>
    </location>
</feature>
<evidence type="ECO:0000256" key="7">
    <source>
        <dbReference type="SAM" id="Phobius"/>
    </source>
</evidence>
<evidence type="ECO:0000313" key="11">
    <source>
        <dbReference type="EMBL" id="MBP0726434.1"/>
    </source>
</evidence>
<keyword evidence="7" id="KW-1133">Transmembrane helix</keyword>
<organism evidence="11 12">
    <name type="scientific">Gottfriedia endophytica</name>
    <dbReference type="NCBI Taxonomy" id="2820819"/>
    <lineage>
        <taxon>Bacteria</taxon>
        <taxon>Bacillati</taxon>
        <taxon>Bacillota</taxon>
        <taxon>Bacilli</taxon>
        <taxon>Bacillales</taxon>
        <taxon>Bacillaceae</taxon>
        <taxon>Gottfriedia</taxon>
    </lineage>
</organism>
<dbReference type="Pfam" id="PF23540">
    <property type="entry name" value="DesK_N"/>
    <property type="match status" value="1"/>
</dbReference>
<feature type="transmembrane region" description="Helical" evidence="7">
    <location>
        <begin position="62"/>
        <end position="84"/>
    </location>
</feature>
<comment type="catalytic activity">
    <reaction evidence="1">
        <text>ATP + protein L-histidine = ADP + protein N-phospho-L-histidine.</text>
        <dbReference type="EC" id="2.7.13.3"/>
    </reaction>
</comment>
<dbReference type="InterPro" id="IPR056374">
    <property type="entry name" value="DesK/YvfT_N"/>
</dbReference>
<dbReference type="InterPro" id="IPR050482">
    <property type="entry name" value="Sensor_HK_TwoCompSys"/>
</dbReference>
<evidence type="ECO:0000256" key="1">
    <source>
        <dbReference type="ARBA" id="ARBA00000085"/>
    </source>
</evidence>
<evidence type="ECO:0000259" key="10">
    <source>
        <dbReference type="Pfam" id="PF23540"/>
    </source>
</evidence>
<evidence type="ECO:0000256" key="2">
    <source>
        <dbReference type="ARBA" id="ARBA00012438"/>
    </source>
</evidence>
<evidence type="ECO:0000259" key="9">
    <source>
        <dbReference type="Pfam" id="PF07730"/>
    </source>
</evidence>
<dbReference type="AlphaFoldDB" id="A0A940NQI7"/>
<name>A0A940NQI7_9BACI</name>
<dbReference type="PANTHER" id="PTHR24421:SF63">
    <property type="entry name" value="SENSOR HISTIDINE KINASE DESK"/>
    <property type="match status" value="1"/>
</dbReference>
<sequence length="364" mass="42022">MKSFKFFPESVGNVGWIWMFYFLVPLMNFLSLPFSESWYGYLLTFVLIFFYRQSWWEENRKPIYITLQLAIITALSILYDPFFVYMGFYPMAVISTLKSDRQVRYFVLITAVLFSALLGWNYIHQPNNLLLQLIPTILVLCVFPFGMRAARKQRELKKQLAEANEEISRLIKQEERQRIARDLHDTLGHTLSLISLKSELAERFFDTNLEKAKQEIQEVHKTSRIALKQVRELISDMRTVTIEEELENALEILKSAGITCEINKVEVLPDGSIMQNILGMCLRESIVNIVKHSSAKHCKITFQTTPESFIIKIEDDGKGFETMNPGNGMLGMKERLTLIEGKLDIVSKSDKGTCVTLQVPIVIK</sequence>
<dbReference type="GO" id="GO:0046983">
    <property type="term" value="F:protein dimerization activity"/>
    <property type="evidence" value="ECO:0007669"/>
    <property type="project" value="InterPro"/>
</dbReference>
<feature type="transmembrane region" description="Helical" evidence="7">
    <location>
        <begin position="105"/>
        <end position="123"/>
    </location>
</feature>
<evidence type="ECO:0000313" key="12">
    <source>
        <dbReference type="Proteomes" id="UP000682134"/>
    </source>
</evidence>
<gene>
    <name evidence="11" type="ORF">J5Y03_14835</name>
</gene>
<proteinExistence type="predicted"/>
<dbReference type="EMBL" id="JAGIYQ010000011">
    <property type="protein sequence ID" value="MBP0726434.1"/>
    <property type="molecule type" value="Genomic_DNA"/>
</dbReference>
<dbReference type="RefSeq" id="WP_209406778.1">
    <property type="nucleotide sequence ID" value="NZ_JAGIYQ010000011.1"/>
</dbReference>
<keyword evidence="5" id="KW-0902">Two-component regulatory system</keyword>
<dbReference type="InterPro" id="IPR011712">
    <property type="entry name" value="Sig_transdc_His_kin_sub3_dim/P"/>
</dbReference>
<keyword evidence="6" id="KW-0175">Coiled coil</keyword>
<feature type="transmembrane region" description="Helical" evidence="7">
    <location>
        <begin position="15"/>
        <end position="31"/>
    </location>
</feature>
<dbReference type="GO" id="GO:0000155">
    <property type="term" value="F:phosphorelay sensor kinase activity"/>
    <property type="evidence" value="ECO:0007669"/>
    <property type="project" value="InterPro"/>
</dbReference>
<keyword evidence="12" id="KW-1185">Reference proteome</keyword>
<accession>A0A940NQI7</accession>
<keyword evidence="7" id="KW-0472">Membrane</keyword>
<evidence type="ECO:0000256" key="5">
    <source>
        <dbReference type="ARBA" id="ARBA00023012"/>
    </source>
</evidence>
<dbReference type="InterPro" id="IPR003594">
    <property type="entry name" value="HATPase_dom"/>
</dbReference>
<reference evidence="11" key="1">
    <citation type="submission" date="2021-04" db="EMBL/GenBank/DDBJ databases">
        <title>Genome seq and assembly of Bacillus sp.</title>
        <authorList>
            <person name="Chhetri G."/>
        </authorList>
    </citation>
    <scope>NUCLEOTIDE SEQUENCE</scope>
    <source>
        <strain evidence="11">RG28</strain>
    </source>
</reference>
<feature type="domain" description="Signal transduction histidine kinase subgroup 3 dimerisation and phosphoacceptor" evidence="9">
    <location>
        <begin position="175"/>
        <end position="240"/>
    </location>
</feature>
<evidence type="ECO:0000256" key="4">
    <source>
        <dbReference type="ARBA" id="ARBA00022777"/>
    </source>
</evidence>
<feature type="transmembrane region" description="Helical" evidence="7">
    <location>
        <begin position="38"/>
        <end position="56"/>
    </location>
</feature>
<evidence type="ECO:0000256" key="3">
    <source>
        <dbReference type="ARBA" id="ARBA00022679"/>
    </source>
</evidence>
<comment type="caution">
    <text evidence="11">The sequence shown here is derived from an EMBL/GenBank/DDBJ whole genome shotgun (WGS) entry which is preliminary data.</text>
</comment>
<dbReference type="InterPro" id="IPR036890">
    <property type="entry name" value="HATPase_C_sf"/>
</dbReference>
<dbReference type="CDD" id="cd16917">
    <property type="entry name" value="HATPase_UhpB-NarQ-NarX-like"/>
    <property type="match status" value="1"/>
</dbReference>
<keyword evidence="7" id="KW-0812">Transmembrane</keyword>
<dbReference type="Pfam" id="PF07730">
    <property type="entry name" value="HisKA_3"/>
    <property type="match status" value="1"/>
</dbReference>
<evidence type="ECO:0000256" key="6">
    <source>
        <dbReference type="SAM" id="Coils"/>
    </source>
</evidence>
<feature type="domain" description="DesK/YvfT N-terminal" evidence="10">
    <location>
        <begin position="2"/>
        <end position="142"/>
    </location>
</feature>
<dbReference type="EC" id="2.7.13.3" evidence="2"/>
<dbReference type="GO" id="GO:0016020">
    <property type="term" value="C:membrane"/>
    <property type="evidence" value="ECO:0007669"/>
    <property type="project" value="InterPro"/>
</dbReference>
<keyword evidence="4 11" id="KW-0418">Kinase</keyword>
<feature type="domain" description="Histidine kinase/HSP90-like ATPase" evidence="8">
    <location>
        <begin position="278"/>
        <end position="361"/>
    </location>
</feature>
<feature type="transmembrane region" description="Helical" evidence="7">
    <location>
        <begin position="129"/>
        <end position="150"/>
    </location>
</feature>